<dbReference type="Pfam" id="PF11976">
    <property type="entry name" value="Rad60-SLD"/>
    <property type="match status" value="1"/>
</dbReference>
<reference evidence="3 4" key="1">
    <citation type="submission" date="2024-06" db="EMBL/GenBank/DDBJ databases">
        <title>Complete genome of Phlyctema vagabunda strain 19-DSS-EL-015.</title>
        <authorList>
            <person name="Fiorenzani C."/>
        </authorList>
    </citation>
    <scope>NUCLEOTIDE SEQUENCE [LARGE SCALE GENOMIC DNA]</scope>
    <source>
        <strain evidence="3 4">19-DSS-EL-015</strain>
    </source>
</reference>
<feature type="region of interest" description="Disordered" evidence="1">
    <location>
        <begin position="1"/>
        <end position="31"/>
    </location>
</feature>
<organism evidence="3 4">
    <name type="scientific">Phlyctema vagabunda</name>
    <dbReference type="NCBI Taxonomy" id="108571"/>
    <lineage>
        <taxon>Eukaryota</taxon>
        <taxon>Fungi</taxon>
        <taxon>Dikarya</taxon>
        <taxon>Ascomycota</taxon>
        <taxon>Pezizomycotina</taxon>
        <taxon>Leotiomycetes</taxon>
        <taxon>Helotiales</taxon>
        <taxon>Dermateaceae</taxon>
        <taxon>Phlyctema</taxon>
    </lineage>
</organism>
<evidence type="ECO:0000256" key="1">
    <source>
        <dbReference type="SAM" id="MobiDB-lite"/>
    </source>
</evidence>
<keyword evidence="4" id="KW-1185">Reference proteome</keyword>
<feature type="domain" description="Rad60/SUMO-like" evidence="2">
    <location>
        <begin position="334"/>
        <end position="404"/>
    </location>
</feature>
<dbReference type="InterPro" id="IPR029071">
    <property type="entry name" value="Ubiquitin-like_domsf"/>
</dbReference>
<protein>
    <recommendedName>
        <fullName evidence="2">Rad60/SUMO-like domain-containing protein</fullName>
    </recommendedName>
</protein>
<evidence type="ECO:0000313" key="4">
    <source>
        <dbReference type="Proteomes" id="UP001629113"/>
    </source>
</evidence>
<proteinExistence type="predicted"/>
<evidence type="ECO:0000259" key="2">
    <source>
        <dbReference type="Pfam" id="PF11976"/>
    </source>
</evidence>
<comment type="caution">
    <text evidence="3">The sequence shown here is derived from an EMBL/GenBank/DDBJ whole genome shotgun (WGS) entry which is preliminary data.</text>
</comment>
<dbReference type="Proteomes" id="UP001629113">
    <property type="component" value="Unassembled WGS sequence"/>
</dbReference>
<gene>
    <name evidence="3" type="ORF">PVAG01_00999</name>
</gene>
<dbReference type="Gene3D" id="3.10.20.90">
    <property type="entry name" value="Phosphatidylinositol 3-kinase Catalytic Subunit, Chain A, domain 1"/>
    <property type="match status" value="1"/>
</dbReference>
<name>A0ABR4PW76_9HELO</name>
<dbReference type="SUPFAM" id="SSF54236">
    <property type="entry name" value="Ubiquitin-like"/>
    <property type="match status" value="1"/>
</dbReference>
<dbReference type="EMBL" id="JBFCZG010000001">
    <property type="protein sequence ID" value="KAL3427490.1"/>
    <property type="molecule type" value="Genomic_DNA"/>
</dbReference>
<dbReference type="InterPro" id="IPR022617">
    <property type="entry name" value="Rad60/SUMO-like_dom"/>
</dbReference>
<sequence>MAQNSTKRSYGALDGGNHVSPAKRTRTVSGGSRTKIKDMVDSLSPQATRRLLYALCASSSANLILLEKEFGGYDERSATPADVKDFGSYPKVFSNILNHYAKDYGPSQKSVILKDLNDVVDGYCKGILKKVATENRQADALESLRRIFEAACMCKEQDMKRDIIKHRHMLERIAVTMLEVGKSMSKEERENFKNTGSAEKVKGLKELLGVTLQPLDDTCALFWPATTKPWNHVTIEEEVDEDAKQNGSYEALEIPLEKASANVPATDISKEHQEAIQELKKLESEGVDPTSKQFLQARKALDTFHQGRKVEFADQVPKATAPAQKAKQTTGSFQLSVKIQNREDVSISVEPLITMFSIVKSLQKSEVLPRHTSFHLYYKDKRLRSNSRCGDVPLKEGDVLYARID</sequence>
<evidence type="ECO:0000313" key="3">
    <source>
        <dbReference type="EMBL" id="KAL3427490.1"/>
    </source>
</evidence>
<accession>A0ABR4PW76</accession>